<evidence type="ECO:0000256" key="2">
    <source>
        <dbReference type="ARBA" id="ARBA00009260"/>
    </source>
</evidence>
<dbReference type="RefSeq" id="WP_093557179.1">
    <property type="nucleotide sequence ID" value="NZ_FPBO01000018.1"/>
</dbReference>
<protein>
    <submittedName>
        <fullName evidence="8">Bacteriophage replication gene A protein (GPA)</fullName>
    </submittedName>
</protein>
<evidence type="ECO:0000313" key="8">
    <source>
        <dbReference type="EMBL" id="SFU99563.1"/>
    </source>
</evidence>
<evidence type="ECO:0000259" key="7">
    <source>
        <dbReference type="Pfam" id="PF05840"/>
    </source>
</evidence>
<proteinExistence type="inferred from homology"/>
<dbReference type="STRING" id="1035707.SAMN05216552_1018126"/>
<keyword evidence="4" id="KW-0540">Nuclease</keyword>
<evidence type="ECO:0000313" key="9">
    <source>
        <dbReference type="Proteomes" id="UP000199391"/>
    </source>
</evidence>
<sequence length="623" mass="69946">MLARDQHPANPEWAAAKVAPLPRRWQGRLFRGWEKRRNAYNAADLGAEGEATRGAAYWLAETLDSLRTTSLPLDASDADICARADECARNCTDLASAFHQVETLRAAMEGACRASFVKPPIRNKRMTDSAAIARMTCPMWWRRRLRRAQANAVEAAAISIGYVNRTRDVYVSNESVACRVQQNRRNAAMLDATKARNEIGQEMTLTQLVAVSVSNPAIKRGELMTRLAGFERIAREFGHEGLFLTITCPSRMHKWRTVAGGRVVENPRYDGTKPDEAQRYLSKMWGLLRSKLDRDGLQRYGFRIAEPNHDGTPHWHMILFFDPVFKGGSARAHLHRVVRRYALADSPNEPGAQQHRVNSKRIDWSKGSAAAYLAKYISKNIDGYRVGEDLYGNPALETCRRVEAWAATWRIRQFQQIGGAPVTPWREARRVKELPADAPAHVALAHRACNKVAAMEGDGPEGQSVAWDLYTKAQGGVFVGRDYRIKVLKEDQGGTGRYGEPLPAKPVGLVTVVEQEYRDGIVFGTRLLNWVVKSARHQWEIIVRGGGQSKGGAAPAWTRVNNCTRGDFENLSKRFNESISVLESLDRLYNPEFHGPWNVPELQNSLKEKQWNQPNLSAKPSRS</sequence>
<comment type="function">
    <text evidence="1">Possible endonuclease which induces a single-strand cut and initiates DNA replication.</text>
</comment>
<keyword evidence="9" id="KW-1185">Reference proteome</keyword>
<feature type="domain" description="Replication gene A protein-like" evidence="7">
    <location>
        <begin position="118"/>
        <end position="384"/>
    </location>
</feature>
<dbReference type="AlphaFoldDB" id="A0A1I7KQ43"/>
<comment type="similarity">
    <text evidence="2">Belongs to the phage GPA family.</text>
</comment>
<organism evidence="8 9">
    <name type="scientific">Pseudoduganella namucuonensis</name>
    <dbReference type="NCBI Taxonomy" id="1035707"/>
    <lineage>
        <taxon>Bacteria</taxon>
        <taxon>Pseudomonadati</taxon>
        <taxon>Pseudomonadota</taxon>
        <taxon>Betaproteobacteria</taxon>
        <taxon>Burkholderiales</taxon>
        <taxon>Oxalobacteraceae</taxon>
        <taxon>Telluria group</taxon>
        <taxon>Pseudoduganella</taxon>
    </lineage>
</organism>
<dbReference type="GO" id="GO:0004519">
    <property type="term" value="F:endonuclease activity"/>
    <property type="evidence" value="ECO:0007669"/>
    <property type="project" value="UniProtKB-KW"/>
</dbReference>
<evidence type="ECO:0000256" key="1">
    <source>
        <dbReference type="ARBA" id="ARBA00003293"/>
    </source>
</evidence>
<dbReference type="InterPro" id="IPR008766">
    <property type="entry name" value="Replication_gene_A-like"/>
</dbReference>
<keyword evidence="5" id="KW-0255">Endonuclease</keyword>
<dbReference type="GO" id="GO:0016787">
    <property type="term" value="F:hydrolase activity"/>
    <property type="evidence" value="ECO:0007669"/>
    <property type="project" value="UniProtKB-KW"/>
</dbReference>
<keyword evidence="6" id="KW-0378">Hydrolase</keyword>
<dbReference type="GO" id="GO:0006260">
    <property type="term" value="P:DNA replication"/>
    <property type="evidence" value="ECO:0007669"/>
    <property type="project" value="UniProtKB-KW"/>
</dbReference>
<dbReference type="Proteomes" id="UP000199391">
    <property type="component" value="Unassembled WGS sequence"/>
</dbReference>
<evidence type="ECO:0000256" key="6">
    <source>
        <dbReference type="ARBA" id="ARBA00022801"/>
    </source>
</evidence>
<dbReference type="EMBL" id="FPBO01000018">
    <property type="protein sequence ID" value="SFU99563.1"/>
    <property type="molecule type" value="Genomic_DNA"/>
</dbReference>
<evidence type="ECO:0000256" key="5">
    <source>
        <dbReference type="ARBA" id="ARBA00022759"/>
    </source>
</evidence>
<reference evidence="9" key="1">
    <citation type="submission" date="2016-10" db="EMBL/GenBank/DDBJ databases">
        <authorList>
            <person name="Varghese N."/>
            <person name="Submissions S."/>
        </authorList>
    </citation>
    <scope>NUCLEOTIDE SEQUENCE [LARGE SCALE GENOMIC DNA]</scope>
    <source>
        <strain evidence="9">CGMCC 1.11014</strain>
    </source>
</reference>
<gene>
    <name evidence="8" type="ORF">SAMN05216552_1018126</name>
</gene>
<dbReference type="OrthoDB" id="5568266at2"/>
<evidence type="ECO:0000256" key="4">
    <source>
        <dbReference type="ARBA" id="ARBA00022722"/>
    </source>
</evidence>
<evidence type="ECO:0000256" key="3">
    <source>
        <dbReference type="ARBA" id="ARBA00022705"/>
    </source>
</evidence>
<dbReference type="Pfam" id="PF05840">
    <property type="entry name" value="Phage_GPA"/>
    <property type="match status" value="1"/>
</dbReference>
<accession>A0A1I7KQ43</accession>
<name>A0A1I7KQ43_9BURK</name>
<keyword evidence="3" id="KW-0235">DNA replication</keyword>